<dbReference type="Pfam" id="PF02263">
    <property type="entry name" value="GBP"/>
    <property type="match status" value="1"/>
</dbReference>
<dbReference type="GO" id="GO:0005525">
    <property type="term" value="F:GTP binding"/>
    <property type="evidence" value="ECO:0007669"/>
    <property type="project" value="InterPro"/>
</dbReference>
<gene>
    <name evidence="4" type="ORF">GIB67_022080</name>
</gene>
<dbReference type="InterPro" id="IPR015894">
    <property type="entry name" value="Guanylate-bd_N"/>
</dbReference>
<accession>A0A7J7MUC5</accession>
<dbReference type="SUPFAM" id="SSF52540">
    <property type="entry name" value="P-loop containing nucleoside triphosphate hydrolases"/>
    <property type="match status" value="1"/>
</dbReference>
<evidence type="ECO:0000313" key="4">
    <source>
        <dbReference type="EMBL" id="KAF6158483.1"/>
    </source>
</evidence>
<reference evidence="4 5" key="1">
    <citation type="journal article" date="2020" name="IScience">
        <title>Genome Sequencing of the Endangered Kingdonia uniflora (Circaeasteraceae, Ranunculales) Reveals Potential Mechanisms of Evolutionary Specialization.</title>
        <authorList>
            <person name="Sun Y."/>
            <person name="Deng T."/>
            <person name="Zhang A."/>
            <person name="Moore M.J."/>
            <person name="Landis J.B."/>
            <person name="Lin N."/>
            <person name="Zhang H."/>
            <person name="Zhang X."/>
            <person name="Huang J."/>
            <person name="Zhang X."/>
            <person name="Sun H."/>
            <person name="Wang H."/>
        </authorList>
    </citation>
    <scope>NUCLEOTIDE SEQUENCE [LARGE SCALE GENOMIC DNA]</scope>
    <source>
        <strain evidence="4">TB1705</strain>
        <tissue evidence="4">Leaf</tissue>
    </source>
</reference>
<proteinExistence type="predicted"/>
<keyword evidence="1" id="KW-0175">Coiled coil</keyword>
<evidence type="ECO:0000259" key="3">
    <source>
        <dbReference type="Pfam" id="PF02263"/>
    </source>
</evidence>
<feature type="region of interest" description="Disordered" evidence="2">
    <location>
        <begin position="1"/>
        <end position="24"/>
    </location>
</feature>
<evidence type="ECO:0000256" key="2">
    <source>
        <dbReference type="SAM" id="MobiDB-lite"/>
    </source>
</evidence>
<evidence type="ECO:0000256" key="1">
    <source>
        <dbReference type="SAM" id="Coils"/>
    </source>
</evidence>
<dbReference type="InterPro" id="IPR027417">
    <property type="entry name" value="P-loop_NTPase"/>
</dbReference>
<keyword evidence="5" id="KW-1185">Reference proteome</keyword>
<protein>
    <recommendedName>
        <fullName evidence="3">Guanylate-binding protein N-terminal domain-containing protein</fullName>
    </recommendedName>
</protein>
<dbReference type="Proteomes" id="UP000541444">
    <property type="component" value="Unassembled WGS sequence"/>
</dbReference>
<name>A0A7J7MUC5_9MAGN</name>
<comment type="caution">
    <text evidence="4">The sequence shown here is derived from an EMBL/GenBank/DDBJ whole genome shotgun (WGS) entry which is preliminary data.</text>
</comment>
<feature type="domain" description="Guanylate-binding protein N-terminal" evidence="3">
    <location>
        <begin position="134"/>
        <end position="247"/>
    </location>
</feature>
<sequence length="613" mass="69878">MKAEDTMDLDNGSGDKDDDDVPYDQDKVRGLRLKRYIKSAKVMDENSDEASKMPEITSSIPFLPRIFQKRDKSLVGRIKGCVVDSAHVAAPDHGFPIVEPDSGHTKLRLSKVGLEAIERITTPIAVVVVSLICFDVGHMRDAKTKGVWVWGTPLEIMVDGVKTFVLYLDTEGFESIGKSNVYDDRIFALAAVMSSVLVYNLPETIREADISRLSFAVELAEEFHGRVKGQDVAFEPAKLLWLIQRDFLQGKTVQEMVNEALQRVPNRDGDRNIDQVNQIQESLAIMGDNSTTFSLPQVDRDEILCRIKSLSVVDMVSSPINEASISDWSTESEIEMSDNKEEVGVDQFLYFLGRLVSYPPRSDVFTKFCEANASVGGRWGDYREHAGMKFRGCTVVTGVEYFYLLADLEKEKWDKGIDESISLEYFDGNVLSELLEGFLCYMSQLEYGLSLLLSNLAKWIMNLIGACLVQMNKNMWEVVSVYESLNTRREGDGRRRKISFEDVLQFYGVELESARLRKDDVRQCNQEFVEEFDRMRKANEGREDQHVKKILVVQDFNREIEALRAQVADLEVINQAKSAKADKKLEENIAFTDRVDREITWLKEWYARSKERL</sequence>
<evidence type="ECO:0000313" key="5">
    <source>
        <dbReference type="Proteomes" id="UP000541444"/>
    </source>
</evidence>
<dbReference type="AlphaFoldDB" id="A0A7J7MUC5"/>
<dbReference type="EMBL" id="JACGCM010001221">
    <property type="protein sequence ID" value="KAF6158483.1"/>
    <property type="molecule type" value="Genomic_DNA"/>
</dbReference>
<dbReference type="GO" id="GO:0003924">
    <property type="term" value="F:GTPase activity"/>
    <property type="evidence" value="ECO:0007669"/>
    <property type="project" value="InterPro"/>
</dbReference>
<dbReference type="OrthoDB" id="7788754at2759"/>
<organism evidence="4 5">
    <name type="scientific">Kingdonia uniflora</name>
    <dbReference type="NCBI Taxonomy" id="39325"/>
    <lineage>
        <taxon>Eukaryota</taxon>
        <taxon>Viridiplantae</taxon>
        <taxon>Streptophyta</taxon>
        <taxon>Embryophyta</taxon>
        <taxon>Tracheophyta</taxon>
        <taxon>Spermatophyta</taxon>
        <taxon>Magnoliopsida</taxon>
        <taxon>Ranunculales</taxon>
        <taxon>Circaeasteraceae</taxon>
        <taxon>Kingdonia</taxon>
    </lineage>
</organism>
<dbReference type="Gene3D" id="3.40.50.300">
    <property type="entry name" value="P-loop containing nucleotide triphosphate hydrolases"/>
    <property type="match status" value="1"/>
</dbReference>
<feature type="coiled-coil region" evidence="1">
    <location>
        <begin position="553"/>
        <end position="580"/>
    </location>
</feature>
<dbReference type="PANTHER" id="PTHR10751">
    <property type="entry name" value="GUANYLATE BINDING PROTEIN"/>
    <property type="match status" value="1"/>
</dbReference>